<dbReference type="InterPro" id="IPR036396">
    <property type="entry name" value="Cyt_P450_sf"/>
</dbReference>
<proteinExistence type="predicted"/>
<dbReference type="PRINTS" id="PR00463">
    <property type="entry name" value="EP450I"/>
</dbReference>
<dbReference type="PANTHER" id="PTHR24281">
    <property type="entry name" value="STEROID 21-HYDROXYLASE-RELATED"/>
    <property type="match status" value="1"/>
</dbReference>
<feature type="non-terminal residue" evidence="3">
    <location>
        <position position="125"/>
    </location>
</feature>
<dbReference type="PRINTS" id="PR00385">
    <property type="entry name" value="P450"/>
</dbReference>
<evidence type="ECO:0000313" key="3">
    <source>
        <dbReference type="EMBL" id="KAH9289623.1"/>
    </source>
</evidence>
<keyword evidence="4" id="KW-1185">Reference proteome</keyword>
<dbReference type="GO" id="GO:0004497">
    <property type="term" value="F:monooxygenase activity"/>
    <property type="evidence" value="ECO:0007669"/>
    <property type="project" value="InterPro"/>
</dbReference>
<dbReference type="SUPFAM" id="SSF48264">
    <property type="entry name" value="Cytochrome P450"/>
    <property type="match status" value="1"/>
</dbReference>
<dbReference type="GO" id="GO:0016705">
    <property type="term" value="F:oxidoreductase activity, acting on paired donors, with incorporation or reduction of molecular oxygen"/>
    <property type="evidence" value="ECO:0007669"/>
    <property type="project" value="InterPro"/>
</dbReference>
<comment type="pathway">
    <text evidence="1">Alkaloid biosynthesis; taxol biosynthesis.</text>
</comment>
<evidence type="ECO:0008006" key="5">
    <source>
        <dbReference type="Google" id="ProtNLM"/>
    </source>
</evidence>
<dbReference type="OMA" id="HAVKESM"/>
<organism evidence="3 4">
    <name type="scientific">Taxus chinensis</name>
    <name type="common">Chinese yew</name>
    <name type="synonym">Taxus wallichiana var. chinensis</name>
    <dbReference type="NCBI Taxonomy" id="29808"/>
    <lineage>
        <taxon>Eukaryota</taxon>
        <taxon>Viridiplantae</taxon>
        <taxon>Streptophyta</taxon>
        <taxon>Embryophyta</taxon>
        <taxon>Tracheophyta</taxon>
        <taxon>Spermatophyta</taxon>
        <taxon>Pinopsida</taxon>
        <taxon>Pinidae</taxon>
        <taxon>Conifers II</taxon>
        <taxon>Cupressales</taxon>
        <taxon>Taxaceae</taxon>
        <taxon>Taxus</taxon>
    </lineage>
</organism>
<protein>
    <recommendedName>
        <fullName evidence="5">Cytochrome P450</fullName>
    </recommendedName>
</protein>
<dbReference type="EMBL" id="JAHRHJ020003813">
    <property type="protein sequence ID" value="KAH9289623.1"/>
    <property type="molecule type" value="Genomic_DNA"/>
</dbReference>
<evidence type="ECO:0000256" key="2">
    <source>
        <dbReference type="ARBA" id="ARBA00023059"/>
    </source>
</evidence>
<gene>
    <name evidence="3" type="ORF">KI387_033740</name>
</gene>
<dbReference type="Pfam" id="PF00067">
    <property type="entry name" value="p450"/>
    <property type="match status" value="1"/>
</dbReference>
<dbReference type="GO" id="GO:0005506">
    <property type="term" value="F:iron ion binding"/>
    <property type="evidence" value="ECO:0007669"/>
    <property type="project" value="InterPro"/>
</dbReference>
<dbReference type="Gene3D" id="1.10.630.10">
    <property type="entry name" value="Cytochrome P450"/>
    <property type="match status" value="1"/>
</dbReference>
<feature type="non-terminal residue" evidence="3">
    <location>
        <position position="1"/>
    </location>
</feature>
<comment type="caution">
    <text evidence="3">The sequence shown here is derived from an EMBL/GenBank/DDBJ whole genome shotgun (WGS) entry which is preliminary data.</text>
</comment>
<reference evidence="3 4" key="1">
    <citation type="journal article" date="2021" name="Nat. Plants">
        <title>The Taxus genome provides insights into paclitaxel biosynthesis.</title>
        <authorList>
            <person name="Xiong X."/>
            <person name="Gou J."/>
            <person name="Liao Q."/>
            <person name="Li Y."/>
            <person name="Zhou Q."/>
            <person name="Bi G."/>
            <person name="Li C."/>
            <person name="Du R."/>
            <person name="Wang X."/>
            <person name="Sun T."/>
            <person name="Guo L."/>
            <person name="Liang H."/>
            <person name="Lu P."/>
            <person name="Wu Y."/>
            <person name="Zhang Z."/>
            <person name="Ro D.K."/>
            <person name="Shang Y."/>
            <person name="Huang S."/>
            <person name="Yan J."/>
        </authorList>
    </citation>
    <scope>NUCLEOTIDE SEQUENCE [LARGE SCALE GENOMIC DNA]</scope>
    <source>
        <strain evidence="3">Ta-2019</strain>
    </source>
</reference>
<dbReference type="GO" id="GO:0020037">
    <property type="term" value="F:heme binding"/>
    <property type="evidence" value="ECO:0007669"/>
    <property type="project" value="InterPro"/>
</dbReference>
<evidence type="ECO:0000256" key="1">
    <source>
        <dbReference type="ARBA" id="ARBA00005122"/>
    </source>
</evidence>
<sequence>DIVSGGIDTTTVALEWTMSEILRNPHVASKLREEIESAVGKHRMVTESDVASMEYLHCVVKESLRLHPSSPFIFGHKSSKTCIVGAQEFVIPPKTILMINVWAIGRDPAIWEDPLAFKPERFIGK</sequence>
<dbReference type="InterPro" id="IPR001128">
    <property type="entry name" value="Cyt_P450"/>
</dbReference>
<name>A0AA38C4D4_TAXCH</name>
<evidence type="ECO:0000313" key="4">
    <source>
        <dbReference type="Proteomes" id="UP000824469"/>
    </source>
</evidence>
<accession>A0AA38C4D4</accession>
<dbReference type="InterPro" id="IPR002401">
    <property type="entry name" value="Cyt_P450_E_grp-I"/>
</dbReference>
<dbReference type="Proteomes" id="UP000824469">
    <property type="component" value="Unassembled WGS sequence"/>
</dbReference>
<keyword evidence="2" id="KW-0876">Taxol biosynthesis</keyword>
<dbReference type="GO" id="GO:0042617">
    <property type="term" value="P:paclitaxel biosynthetic process"/>
    <property type="evidence" value="ECO:0007669"/>
    <property type="project" value="UniProtKB-KW"/>
</dbReference>
<dbReference type="AlphaFoldDB" id="A0AA38C4D4"/>